<dbReference type="OrthoDB" id="5406427at2759"/>
<keyword evidence="3" id="KW-1185">Reference proteome</keyword>
<feature type="region of interest" description="Disordered" evidence="1">
    <location>
        <begin position="203"/>
        <end position="258"/>
    </location>
</feature>
<dbReference type="AlphaFoldDB" id="A0A517LJR7"/>
<feature type="compositionally biased region" description="Polar residues" evidence="1">
    <location>
        <begin position="85"/>
        <end position="105"/>
    </location>
</feature>
<dbReference type="STRING" id="50376.A0A517LJR7"/>
<feature type="region of interest" description="Disordered" evidence="1">
    <location>
        <begin position="348"/>
        <end position="372"/>
    </location>
</feature>
<feature type="region of interest" description="Disordered" evidence="1">
    <location>
        <begin position="46"/>
        <end position="183"/>
    </location>
</feature>
<feature type="compositionally biased region" description="Basic residues" evidence="1">
    <location>
        <begin position="433"/>
        <end position="453"/>
    </location>
</feature>
<feature type="region of interest" description="Disordered" evidence="1">
    <location>
        <begin position="668"/>
        <end position="738"/>
    </location>
</feature>
<feature type="compositionally biased region" description="Low complexity" evidence="1">
    <location>
        <begin position="814"/>
        <end position="826"/>
    </location>
</feature>
<reference evidence="2 3" key="1">
    <citation type="submission" date="2019-07" db="EMBL/GenBank/DDBJ databases">
        <title>Finished genome of Venturia effusa.</title>
        <authorList>
            <person name="Young C.A."/>
            <person name="Cox M.P."/>
            <person name="Ganley A.R.D."/>
            <person name="David W.J."/>
        </authorList>
    </citation>
    <scope>NUCLEOTIDE SEQUENCE [LARGE SCALE GENOMIC DNA]</scope>
    <source>
        <strain evidence="3">albino</strain>
    </source>
</reference>
<feature type="compositionally biased region" description="Polar residues" evidence="1">
    <location>
        <begin position="118"/>
        <end position="127"/>
    </location>
</feature>
<evidence type="ECO:0008006" key="4">
    <source>
        <dbReference type="Google" id="ProtNLM"/>
    </source>
</evidence>
<feature type="compositionally biased region" description="Polar residues" evidence="1">
    <location>
        <begin position="697"/>
        <end position="707"/>
    </location>
</feature>
<proteinExistence type="predicted"/>
<feature type="region of interest" description="Disordered" evidence="1">
    <location>
        <begin position="781"/>
        <end position="837"/>
    </location>
</feature>
<accession>A0A517LJR7</accession>
<feature type="compositionally biased region" description="Polar residues" evidence="1">
    <location>
        <begin position="781"/>
        <end position="796"/>
    </location>
</feature>
<feature type="compositionally biased region" description="Polar residues" evidence="1">
    <location>
        <begin position="147"/>
        <end position="164"/>
    </location>
</feature>
<protein>
    <recommendedName>
        <fullName evidence="4">Cell wall proline rich protein</fullName>
    </recommendedName>
</protein>
<feature type="region of interest" description="Disordered" evidence="1">
    <location>
        <begin position="639"/>
        <end position="658"/>
    </location>
</feature>
<feature type="region of interest" description="Disordered" evidence="1">
    <location>
        <begin position="388"/>
        <end position="479"/>
    </location>
</feature>
<dbReference type="Proteomes" id="UP000316270">
    <property type="component" value="Chromosome 14"/>
</dbReference>
<name>A0A517LJR7_9PEZI</name>
<sequence length="926" mass="99846">MMAFHRSSPSLGPTLDMLSPPIYQRRGTQETGLVELTPNPDFVFPARSAEPSPTMDSWNALNRSGRPQSSHIPRKSMGDRRRQQSRASVNALPNFSFHPSTSASTDLGLPTITPPRSPNISSPTSPSRGLHKRAPSEFYGRDKTGVLLSTSPTKAEGMHSSSTARLGPPGGRSKHKHTRSKGLSQHDFQLIVHSRDAVPAVPQLRSESAPATPSVADQRPCFPGSPVRPSLPAERSTSSPTVSSQSVNSSPQRYGVAPRGRVEFVDKVEYIRPLSTISSETEGSFSTIRGHSVDNSMSSVISAGTSSPPSARMRTPCLNTTFEDEIARPRPQSSGDILDVMTSGKEAFGSRCTMDNRPKSAIDSPTRPDSTVATKIFKRKAAWWESRRQGTHALRSSVSEPSLLPSPPVSPLAQDSYHSTGLDRAAIAESGKSNRKPRKVKSWAHSLISRKPKSLSSPKTKSPREHESFPTTSGHSEQTAITSPTAAVFHFQQPVPDELAFEPNFDIDETVTIVTDAPATAAPQWKSRDLSESDPMSPVIDLDAALGPFNTPALGANSRLNGRAPPRARRSMHSLNGFSSQNHRRSESAPELVPFELRNAKAAPAAVMPDVFEEEGEEEDAVEMANSPALDGEFSQAVKETTAENNTEGSESSAEEPTLLVEAPLGITIDSHEDDFTPDRPSRSSTLRLSMPKVSPLCTSSPAQSSPIEVVEDYEEPRASSLTRDSDSTITPPLIAQDDKNAQPIISLSLPLSQPTVMTPDTLSGSSFSSHCFNTSQVSLNSPRLNTATSSSTDPKSFSFGESGPVRMSVDDVPSLSSSRSTMTTPPTNPFAGGNPFNSAGRSSSVFSLSSVEECRNSKRASMASLSRLMGSFGEKSKLSIESRPQSQHIMSTTPKVKKAHRLSKLIFWKKSSGDKERTKSDGFTK</sequence>
<feature type="compositionally biased region" description="Low complexity" evidence="1">
    <location>
        <begin position="236"/>
        <end position="252"/>
    </location>
</feature>
<evidence type="ECO:0000313" key="2">
    <source>
        <dbReference type="EMBL" id="QDS75882.1"/>
    </source>
</evidence>
<feature type="compositionally biased region" description="Polar residues" evidence="1">
    <location>
        <begin position="643"/>
        <end position="652"/>
    </location>
</feature>
<organism evidence="2 3">
    <name type="scientific">Venturia effusa</name>
    <dbReference type="NCBI Taxonomy" id="50376"/>
    <lineage>
        <taxon>Eukaryota</taxon>
        <taxon>Fungi</taxon>
        <taxon>Dikarya</taxon>
        <taxon>Ascomycota</taxon>
        <taxon>Pezizomycotina</taxon>
        <taxon>Dothideomycetes</taxon>
        <taxon>Pleosporomycetidae</taxon>
        <taxon>Venturiales</taxon>
        <taxon>Venturiaceae</taxon>
        <taxon>Venturia</taxon>
    </lineage>
</organism>
<feature type="compositionally biased region" description="Basic and acidic residues" evidence="1">
    <location>
        <begin position="670"/>
        <end position="682"/>
    </location>
</feature>
<evidence type="ECO:0000313" key="3">
    <source>
        <dbReference type="Proteomes" id="UP000316270"/>
    </source>
</evidence>
<evidence type="ECO:0000256" key="1">
    <source>
        <dbReference type="SAM" id="MobiDB-lite"/>
    </source>
</evidence>
<feature type="region of interest" description="Disordered" evidence="1">
    <location>
        <begin position="556"/>
        <end position="590"/>
    </location>
</feature>
<dbReference type="EMBL" id="CP042198">
    <property type="protein sequence ID" value="QDS75882.1"/>
    <property type="molecule type" value="Genomic_DNA"/>
</dbReference>
<feature type="compositionally biased region" description="Polar residues" evidence="1">
    <location>
        <begin position="54"/>
        <end position="71"/>
    </location>
</feature>
<feature type="compositionally biased region" description="Polar residues" evidence="1">
    <location>
        <begin position="469"/>
        <end position="479"/>
    </location>
</feature>
<feature type="compositionally biased region" description="Polar residues" evidence="1">
    <location>
        <begin position="720"/>
        <end position="731"/>
    </location>
</feature>
<gene>
    <name evidence="2" type="ORF">FKW77_002034</name>
</gene>